<comment type="caution">
    <text evidence="3">The sequence shown here is derived from an EMBL/GenBank/DDBJ whole genome shotgun (WGS) entry which is preliminary data.</text>
</comment>
<organism evidence="3 4">
    <name type="scientific">Devosia riboflavina</name>
    <dbReference type="NCBI Taxonomy" id="46914"/>
    <lineage>
        <taxon>Bacteria</taxon>
        <taxon>Pseudomonadati</taxon>
        <taxon>Pseudomonadota</taxon>
        <taxon>Alphaproteobacteria</taxon>
        <taxon>Hyphomicrobiales</taxon>
        <taxon>Devosiaceae</taxon>
        <taxon>Devosia</taxon>
    </lineage>
</organism>
<evidence type="ECO:0008006" key="5">
    <source>
        <dbReference type="Google" id="ProtNLM"/>
    </source>
</evidence>
<dbReference type="PANTHER" id="PTHR38766">
    <property type="entry name" value="FLAGELLAR PROTEIN FLIO"/>
    <property type="match status" value="1"/>
</dbReference>
<name>A0A087LUZ2_9HYPH</name>
<dbReference type="PANTHER" id="PTHR38766:SF1">
    <property type="entry name" value="FLAGELLAR PROTEIN FLIO"/>
    <property type="match status" value="1"/>
</dbReference>
<dbReference type="Proteomes" id="UP000028981">
    <property type="component" value="Unassembled WGS sequence"/>
</dbReference>
<evidence type="ECO:0000256" key="1">
    <source>
        <dbReference type="SAM" id="MobiDB-lite"/>
    </source>
</evidence>
<keyword evidence="2" id="KW-0472">Membrane</keyword>
<dbReference type="AlphaFoldDB" id="A0A087LUZ2"/>
<feature type="region of interest" description="Disordered" evidence="1">
    <location>
        <begin position="145"/>
        <end position="217"/>
    </location>
</feature>
<keyword evidence="2" id="KW-0812">Transmembrane</keyword>
<protein>
    <recommendedName>
        <fullName evidence="5">Flagellar biosynthesis protein FliO</fullName>
    </recommendedName>
</protein>
<dbReference type="STRING" id="46914.JP75_24615"/>
<gene>
    <name evidence="3" type="ORF">JP75_24615</name>
</gene>
<feature type="compositionally biased region" description="Basic and acidic residues" evidence="1">
    <location>
        <begin position="145"/>
        <end position="155"/>
    </location>
</feature>
<evidence type="ECO:0000256" key="2">
    <source>
        <dbReference type="SAM" id="Phobius"/>
    </source>
</evidence>
<accession>A0A087LUZ2</accession>
<feature type="compositionally biased region" description="Basic and acidic residues" evidence="1">
    <location>
        <begin position="204"/>
        <end position="217"/>
    </location>
</feature>
<dbReference type="RefSeq" id="WP_035087512.1">
    <property type="nucleotide sequence ID" value="NZ_JQGC01000035.1"/>
</dbReference>
<keyword evidence="2" id="KW-1133">Transmembrane helix</keyword>
<evidence type="ECO:0000313" key="3">
    <source>
        <dbReference type="EMBL" id="KFL28445.1"/>
    </source>
</evidence>
<proteinExistence type="predicted"/>
<keyword evidence="4" id="KW-1185">Reference proteome</keyword>
<dbReference type="InterPro" id="IPR052205">
    <property type="entry name" value="FliO/MopB"/>
</dbReference>
<sequence length="217" mass="23055">MQFITSLFGGSGNTYLTALFALGAVIVLILLGVWLLKLLFRVSSNGVRGRNKRLAIVDSLVVDQKRQLLIVRRDNVEHLILTGGAQDLVVEAGIVPPEPPAAQTTRRPVPMIGRKANNDVPVAQPKPAAAVVTTVAGPGAAIDRAREANKAREQAPGRSLRHTGLLRPVSTQDTLPAGYKPDISPAPATDSATEDAGRAVNESVTRDHEAQGESNRN</sequence>
<reference evidence="3 4" key="1">
    <citation type="submission" date="2014-08" db="EMBL/GenBank/DDBJ databases">
        <authorList>
            <person name="Hassan Y.I."/>
            <person name="Lepp D."/>
            <person name="Zhou T."/>
        </authorList>
    </citation>
    <scope>NUCLEOTIDE SEQUENCE [LARGE SCALE GENOMIC DNA]</scope>
    <source>
        <strain evidence="3 4">IFO13584</strain>
    </source>
</reference>
<dbReference type="EMBL" id="JQGC01000035">
    <property type="protein sequence ID" value="KFL28445.1"/>
    <property type="molecule type" value="Genomic_DNA"/>
</dbReference>
<feature type="transmembrane region" description="Helical" evidence="2">
    <location>
        <begin position="15"/>
        <end position="40"/>
    </location>
</feature>
<evidence type="ECO:0000313" key="4">
    <source>
        <dbReference type="Proteomes" id="UP000028981"/>
    </source>
</evidence>
<dbReference type="OrthoDB" id="8456606at2"/>